<dbReference type="Pfam" id="PF07729">
    <property type="entry name" value="FCD"/>
    <property type="match status" value="1"/>
</dbReference>
<evidence type="ECO:0000256" key="2">
    <source>
        <dbReference type="ARBA" id="ARBA00023125"/>
    </source>
</evidence>
<evidence type="ECO:0000313" key="6">
    <source>
        <dbReference type="Proteomes" id="UP000255367"/>
    </source>
</evidence>
<dbReference type="PANTHER" id="PTHR43537:SF24">
    <property type="entry name" value="GLUCONATE OPERON TRANSCRIPTIONAL REPRESSOR"/>
    <property type="match status" value="1"/>
</dbReference>
<evidence type="ECO:0000256" key="3">
    <source>
        <dbReference type="ARBA" id="ARBA00023163"/>
    </source>
</evidence>
<name>A0A380NM07_9FIRM</name>
<dbReference type="SMART" id="SM00345">
    <property type="entry name" value="HTH_GNTR"/>
    <property type="match status" value="1"/>
</dbReference>
<protein>
    <submittedName>
        <fullName evidence="5">Uncharacterized HTH-type transcriptional regulator ydfH</fullName>
    </submittedName>
</protein>
<reference evidence="5 6" key="1">
    <citation type="submission" date="2018-06" db="EMBL/GenBank/DDBJ databases">
        <authorList>
            <consortium name="Pathogen Informatics"/>
            <person name="Doyle S."/>
        </authorList>
    </citation>
    <scope>NUCLEOTIDE SEQUENCE [LARGE SCALE GENOMIC DNA]</scope>
    <source>
        <strain evidence="5 6">NCTC12020</strain>
    </source>
</reference>
<dbReference type="InterPro" id="IPR036390">
    <property type="entry name" value="WH_DNA-bd_sf"/>
</dbReference>
<dbReference type="AlphaFoldDB" id="A0A380NM07"/>
<dbReference type="GO" id="GO:0003700">
    <property type="term" value="F:DNA-binding transcription factor activity"/>
    <property type="evidence" value="ECO:0007669"/>
    <property type="project" value="InterPro"/>
</dbReference>
<dbReference type="InterPro" id="IPR000524">
    <property type="entry name" value="Tscrpt_reg_HTH_GntR"/>
</dbReference>
<proteinExistence type="predicted"/>
<feature type="domain" description="HTH gntR-type" evidence="4">
    <location>
        <begin position="18"/>
        <end position="85"/>
    </location>
</feature>
<dbReference type="PANTHER" id="PTHR43537">
    <property type="entry name" value="TRANSCRIPTIONAL REGULATOR, GNTR FAMILY"/>
    <property type="match status" value="1"/>
</dbReference>
<dbReference type="CDD" id="cd07377">
    <property type="entry name" value="WHTH_GntR"/>
    <property type="match status" value="1"/>
</dbReference>
<dbReference type="SMART" id="SM00895">
    <property type="entry name" value="FCD"/>
    <property type="match status" value="1"/>
</dbReference>
<dbReference type="InterPro" id="IPR011711">
    <property type="entry name" value="GntR_C"/>
</dbReference>
<dbReference type="OrthoDB" id="2592645at2"/>
<organism evidence="5 6">
    <name type="scientific">Veillonella criceti</name>
    <dbReference type="NCBI Taxonomy" id="103891"/>
    <lineage>
        <taxon>Bacteria</taxon>
        <taxon>Bacillati</taxon>
        <taxon>Bacillota</taxon>
        <taxon>Negativicutes</taxon>
        <taxon>Veillonellales</taxon>
        <taxon>Veillonellaceae</taxon>
        <taxon>Veillonella</taxon>
    </lineage>
</organism>
<accession>A0A380NM07</accession>
<sequence>MGKQEEYHLNAIDSIGRLPLSEQVYVTLKQAILTGALKPQVKLNEVKIAEQLNVSATPVREAFRKLAKDNLVVIKPWKGVTVKGYTPEEIIGMYQCREVMEGLGARLCAEVCTEEQIEELQSLCDAGAATTDAEERVQINSRFHTLISFFSQNERVMDYLGEFREMVNRDMYISTMDQARTDSCNQEHAEIMDAIRNHNPEAAEQAMRNHIRNAFVFKKAHADLRAKKFGV</sequence>
<dbReference type="Gene3D" id="1.20.120.530">
    <property type="entry name" value="GntR ligand-binding domain-like"/>
    <property type="match status" value="1"/>
</dbReference>
<dbReference type="SUPFAM" id="SSF48008">
    <property type="entry name" value="GntR ligand-binding domain-like"/>
    <property type="match status" value="1"/>
</dbReference>
<dbReference type="InterPro" id="IPR008920">
    <property type="entry name" value="TF_FadR/GntR_C"/>
</dbReference>
<evidence type="ECO:0000256" key="1">
    <source>
        <dbReference type="ARBA" id="ARBA00023015"/>
    </source>
</evidence>
<evidence type="ECO:0000313" key="5">
    <source>
        <dbReference type="EMBL" id="SUP44394.1"/>
    </source>
</evidence>
<dbReference type="RefSeq" id="WP_115310748.1">
    <property type="nucleotide sequence ID" value="NZ_UHIO01000001.1"/>
</dbReference>
<keyword evidence="6" id="KW-1185">Reference proteome</keyword>
<dbReference type="EMBL" id="UHIO01000001">
    <property type="protein sequence ID" value="SUP44394.1"/>
    <property type="molecule type" value="Genomic_DNA"/>
</dbReference>
<gene>
    <name evidence="5" type="primary">ydfH</name>
    <name evidence="5" type="ORF">NCTC12020_01638</name>
</gene>
<dbReference type="GO" id="GO:0003677">
    <property type="term" value="F:DNA binding"/>
    <property type="evidence" value="ECO:0007669"/>
    <property type="project" value="UniProtKB-KW"/>
</dbReference>
<dbReference type="Gene3D" id="1.10.10.10">
    <property type="entry name" value="Winged helix-like DNA-binding domain superfamily/Winged helix DNA-binding domain"/>
    <property type="match status" value="1"/>
</dbReference>
<dbReference type="Proteomes" id="UP000255367">
    <property type="component" value="Unassembled WGS sequence"/>
</dbReference>
<keyword evidence="3" id="KW-0804">Transcription</keyword>
<dbReference type="PROSITE" id="PS50949">
    <property type="entry name" value="HTH_GNTR"/>
    <property type="match status" value="1"/>
</dbReference>
<dbReference type="Pfam" id="PF00392">
    <property type="entry name" value="GntR"/>
    <property type="match status" value="1"/>
</dbReference>
<keyword evidence="2" id="KW-0238">DNA-binding</keyword>
<dbReference type="SUPFAM" id="SSF46785">
    <property type="entry name" value="Winged helix' DNA-binding domain"/>
    <property type="match status" value="1"/>
</dbReference>
<evidence type="ECO:0000259" key="4">
    <source>
        <dbReference type="PROSITE" id="PS50949"/>
    </source>
</evidence>
<dbReference type="InterPro" id="IPR036388">
    <property type="entry name" value="WH-like_DNA-bd_sf"/>
</dbReference>
<keyword evidence="1" id="KW-0805">Transcription regulation</keyword>